<evidence type="ECO:0000313" key="3">
    <source>
        <dbReference type="Proteomes" id="UP000199289"/>
    </source>
</evidence>
<organism evidence="2 3">
    <name type="scientific">Halopelagius longus</name>
    <dbReference type="NCBI Taxonomy" id="1236180"/>
    <lineage>
        <taxon>Archaea</taxon>
        <taxon>Methanobacteriati</taxon>
        <taxon>Methanobacteriota</taxon>
        <taxon>Stenosarchaea group</taxon>
        <taxon>Halobacteria</taxon>
        <taxon>Halobacteriales</taxon>
        <taxon>Haloferacaceae</taxon>
    </lineage>
</organism>
<dbReference type="Proteomes" id="UP000255421">
    <property type="component" value="Unassembled WGS sequence"/>
</dbReference>
<accession>A0A1H1ADC6</accession>
<sequence length="93" mass="10544">MNVLFAFQIKLMFPLFLRLLLVNKSDSLPWSLFLLIILLVRPCTFRLKFIQVSILQSSLLHGGVVQGTVRSLTALLPGINVRVLPVYIVDDHL</sequence>
<dbReference type="EMBL" id="QQST01000001">
    <property type="protein sequence ID" value="RDI70335.1"/>
    <property type="molecule type" value="Genomic_DNA"/>
</dbReference>
<proteinExistence type="predicted"/>
<protein>
    <submittedName>
        <fullName evidence="2">Uncharacterized protein</fullName>
    </submittedName>
</protein>
<reference evidence="1 4" key="3">
    <citation type="submission" date="2018-07" db="EMBL/GenBank/DDBJ databases">
        <title>Genome sequence of extremly halophilic archaeon Halopelagius longus strain BC12-B1.</title>
        <authorList>
            <person name="Zhang X."/>
        </authorList>
    </citation>
    <scope>NUCLEOTIDE SEQUENCE [LARGE SCALE GENOMIC DNA]</scope>
    <source>
        <strain evidence="1 4">BC12-B1</strain>
    </source>
</reference>
<reference evidence="3" key="1">
    <citation type="submission" date="2016-10" db="EMBL/GenBank/DDBJ databases">
        <authorList>
            <person name="Varghese N."/>
            <person name="Submissions S."/>
        </authorList>
    </citation>
    <scope>NUCLEOTIDE SEQUENCE [LARGE SCALE GENOMIC DNA]</scope>
    <source>
        <strain evidence="3">CGMCC 1.12397</strain>
    </source>
</reference>
<gene>
    <name evidence="1" type="ORF">DWB78_00575</name>
    <name evidence="2" type="ORF">SAMN05216278_1282</name>
</gene>
<evidence type="ECO:0000313" key="1">
    <source>
        <dbReference type="EMBL" id="RDI70335.1"/>
    </source>
</evidence>
<dbReference type="AlphaFoldDB" id="A0A1H1ADC6"/>
<keyword evidence="4" id="KW-1185">Reference proteome</keyword>
<dbReference type="Proteomes" id="UP000199289">
    <property type="component" value="Unassembled WGS sequence"/>
</dbReference>
<evidence type="ECO:0000313" key="2">
    <source>
        <dbReference type="EMBL" id="SDQ37644.1"/>
    </source>
</evidence>
<reference evidence="2" key="2">
    <citation type="submission" date="2016-10" db="EMBL/GenBank/DDBJ databases">
        <authorList>
            <person name="de Groot N.N."/>
        </authorList>
    </citation>
    <scope>NUCLEOTIDE SEQUENCE [LARGE SCALE GENOMIC DNA]</scope>
    <source>
        <strain evidence="2">CGMCC 1.12397</strain>
    </source>
</reference>
<name>A0A1H1ADC6_9EURY</name>
<dbReference type="EMBL" id="FNKQ01000002">
    <property type="protein sequence ID" value="SDQ37644.1"/>
    <property type="molecule type" value="Genomic_DNA"/>
</dbReference>
<evidence type="ECO:0000313" key="4">
    <source>
        <dbReference type="Proteomes" id="UP000255421"/>
    </source>
</evidence>